<dbReference type="SUPFAM" id="SSF56112">
    <property type="entry name" value="Protein kinase-like (PK-like)"/>
    <property type="match status" value="1"/>
</dbReference>
<dbReference type="InterPro" id="IPR011990">
    <property type="entry name" value="TPR-like_helical_dom_sf"/>
</dbReference>
<dbReference type="PANTHER" id="PTHR11102:SF147">
    <property type="entry name" value="SEL1L ADAPTOR SUBUNIT OF ERAD E3 UBIQUITIN LIGASE"/>
    <property type="match status" value="1"/>
</dbReference>
<dbReference type="Proteomes" id="UP001470230">
    <property type="component" value="Unassembled WGS sequence"/>
</dbReference>
<dbReference type="InterPro" id="IPR006597">
    <property type="entry name" value="Sel1-like"/>
</dbReference>
<dbReference type="PANTHER" id="PTHR11102">
    <property type="entry name" value="SEL-1-LIKE PROTEIN"/>
    <property type="match status" value="1"/>
</dbReference>
<dbReference type="PROSITE" id="PS50011">
    <property type="entry name" value="PROTEIN_KINASE_DOM"/>
    <property type="match status" value="1"/>
</dbReference>
<sequence length="290" mass="34846">MNFYNSFQAPEILSRSIRKYTHKVDIFSLGLLIYFCFFGKKVEFIKNEESNQDFYSFDEFQSEFAELKEICEKCTNTNPKKRPKIEQVIDLFYDNVLNKIPYLKNKINLTEITNNFNKTSFFPYWNLFYENDNIEFKNQLEKFYQQETINPNIRKYIQYYSYYLNLYHLYALCKTKASEFFIKNINKIIHYFKIAANQNNSIFQVSLGTIYLEGKYVSRNINKALHYYTIAANNKDLKALKRLGILYLTGKQVTFDIYKAMHYFTFAANQNDLEAHYYIGLIYIQKKFPL</sequence>
<protein>
    <recommendedName>
        <fullName evidence="2">Protein kinase domain-containing protein</fullName>
    </recommendedName>
</protein>
<gene>
    <name evidence="3" type="ORF">M9Y10_029568</name>
</gene>
<reference evidence="3 4" key="1">
    <citation type="submission" date="2024-04" db="EMBL/GenBank/DDBJ databases">
        <title>Tritrichomonas musculus Genome.</title>
        <authorList>
            <person name="Alves-Ferreira E."/>
            <person name="Grigg M."/>
            <person name="Lorenzi H."/>
            <person name="Galac M."/>
        </authorList>
    </citation>
    <scope>NUCLEOTIDE SEQUENCE [LARGE SCALE GENOMIC DNA]</scope>
    <source>
        <strain evidence="3 4">EAF2021</strain>
    </source>
</reference>
<dbReference type="EMBL" id="JAPFFF010000004">
    <property type="protein sequence ID" value="KAK8892342.1"/>
    <property type="molecule type" value="Genomic_DNA"/>
</dbReference>
<name>A0ABR2KMI3_9EUKA</name>
<accession>A0ABR2KMI3</accession>
<comment type="similarity">
    <text evidence="1">Belongs to the sel-1 family.</text>
</comment>
<dbReference type="InterPro" id="IPR000719">
    <property type="entry name" value="Prot_kinase_dom"/>
</dbReference>
<dbReference type="Pfam" id="PF00069">
    <property type="entry name" value="Pkinase"/>
    <property type="match status" value="1"/>
</dbReference>
<evidence type="ECO:0000313" key="3">
    <source>
        <dbReference type="EMBL" id="KAK8892342.1"/>
    </source>
</evidence>
<proteinExistence type="inferred from homology"/>
<dbReference type="SMART" id="SM00671">
    <property type="entry name" value="SEL1"/>
    <property type="match status" value="2"/>
</dbReference>
<dbReference type="InterPro" id="IPR050767">
    <property type="entry name" value="Sel1_AlgK"/>
</dbReference>
<dbReference type="Gene3D" id="1.25.40.10">
    <property type="entry name" value="Tetratricopeptide repeat domain"/>
    <property type="match status" value="1"/>
</dbReference>
<evidence type="ECO:0000256" key="1">
    <source>
        <dbReference type="ARBA" id="ARBA00038101"/>
    </source>
</evidence>
<organism evidence="3 4">
    <name type="scientific">Tritrichomonas musculus</name>
    <dbReference type="NCBI Taxonomy" id="1915356"/>
    <lineage>
        <taxon>Eukaryota</taxon>
        <taxon>Metamonada</taxon>
        <taxon>Parabasalia</taxon>
        <taxon>Tritrichomonadida</taxon>
        <taxon>Tritrichomonadidae</taxon>
        <taxon>Tritrichomonas</taxon>
    </lineage>
</organism>
<evidence type="ECO:0000259" key="2">
    <source>
        <dbReference type="PROSITE" id="PS50011"/>
    </source>
</evidence>
<dbReference type="Gene3D" id="1.10.510.10">
    <property type="entry name" value="Transferase(Phosphotransferase) domain 1"/>
    <property type="match status" value="1"/>
</dbReference>
<comment type="caution">
    <text evidence="3">The sequence shown here is derived from an EMBL/GenBank/DDBJ whole genome shotgun (WGS) entry which is preliminary data.</text>
</comment>
<dbReference type="Pfam" id="PF08238">
    <property type="entry name" value="Sel1"/>
    <property type="match status" value="3"/>
</dbReference>
<dbReference type="InterPro" id="IPR011009">
    <property type="entry name" value="Kinase-like_dom_sf"/>
</dbReference>
<keyword evidence="4" id="KW-1185">Reference proteome</keyword>
<dbReference type="SUPFAM" id="SSF81901">
    <property type="entry name" value="HCP-like"/>
    <property type="match status" value="1"/>
</dbReference>
<feature type="domain" description="Protein kinase" evidence="2">
    <location>
        <begin position="1"/>
        <end position="103"/>
    </location>
</feature>
<evidence type="ECO:0000313" key="4">
    <source>
        <dbReference type="Proteomes" id="UP001470230"/>
    </source>
</evidence>